<sequence length="130" mass="15152">MLDEGLTATRIIPKVMHSKTRRSHVTYYSTIDESHSPIVWKAHHVSNGDIPWPARSPDLSVCDFFLWGHLKNNVYRTRPANIAELKQRIKDEITGIPRDMIQRAFQSIHTRLSECVHRNRAHLSEVIFKK</sequence>
<dbReference type="Gene3D" id="3.30.420.10">
    <property type="entry name" value="Ribonuclease H-like superfamily/Ribonuclease H"/>
    <property type="match status" value="1"/>
</dbReference>
<evidence type="ECO:0000313" key="2">
    <source>
        <dbReference type="Proteomes" id="UP001148838"/>
    </source>
</evidence>
<name>A0ABQ8SPD3_PERAM</name>
<reference evidence="1 2" key="1">
    <citation type="journal article" date="2022" name="Allergy">
        <title>Genome assembly and annotation of Periplaneta americana reveal a comprehensive cockroach allergen profile.</title>
        <authorList>
            <person name="Wang L."/>
            <person name="Xiong Q."/>
            <person name="Saelim N."/>
            <person name="Wang L."/>
            <person name="Nong W."/>
            <person name="Wan A.T."/>
            <person name="Shi M."/>
            <person name="Liu X."/>
            <person name="Cao Q."/>
            <person name="Hui J.H.L."/>
            <person name="Sookrung N."/>
            <person name="Leung T.F."/>
            <person name="Tungtrongchitr A."/>
            <person name="Tsui S.K.W."/>
        </authorList>
    </citation>
    <scope>NUCLEOTIDE SEQUENCE [LARGE SCALE GENOMIC DNA]</scope>
    <source>
        <strain evidence="1">PWHHKU_190912</strain>
    </source>
</reference>
<dbReference type="Proteomes" id="UP001148838">
    <property type="component" value="Unassembled WGS sequence"/>
</dbReference>
<proteinExistence type="predicted"/>
<gene>
    <name evidence="1" type="ORF">ANN_18207</name>
</gene>
<dbReference type="EMBL" id="JAJSOF020000023">
    <property type="protein sequence ID" value="KAJ4435591.1"/>
    <property type="molecule type" value="Genomic_DNA"/>
</dbReference>
<organism evidence="1 2">
    <name type="scientific">Periplaneta americana</name>
    <name type="common">American cockroach</name>
    <name type="synonym">Blatta americana</name>
    <dbReference type="NCBI Taxonomy" id="6978"/>
    <lineage>
        <taxon>Eukaryota</taxon>
        <taxon>Metazoa</taxon>
        <taxon>Ecdysozoa</taxon>
        <taxon>Arthropoda</taxon>
        <taxon>Hexapoda</taxon>
        <taxon>Insecta</taxon>
        <taxon>Pterygota</taxon>
        <taxon>Neoptera</taxon>
        <taxon>Polyneoptera</taxon>
        <taxon>Dictyoptera</taxon>
        <taxon>Blattodea</taxon>
        <taxon>Blattoidea</taxon>
        <taxon>Blattidae</taxon>
        <taxon>Blattinae</taxon>
        <taxon>Periplaneta</taxon>
    </lineage>
</organism>
<keyword evidence="2" id="KW-1185">Reference proteome</keyword>
<dbReference type="PANTHER" id="PTHR47326">
    <property type="entry name" value="TRANSPOSABLE ELEMENT TC3 TRANSPOSASE-LIKE PROTEIN"/>
    <property type="match status" value="1"/>
</dbReference>
<dbReference type="PANTHER" id="PTHR47326:SF1">
    <property type="entry name" value="HTH PSQ-TYPE DOMAIN-CONTAINING PROTEIN"/>
    <property type="match status" value="1"/>
</dbReference>
<dbReference type="InterPro" id="IPR036397">
    <property type="entry name" value="RNaseH_sf"/>
</dbReference>
<evidence type="ECO:0000313" key="1">
    <source>
        <dbReference type="EMBL" id="KAJ4435591.1"/>
    </source>
</evidence>
<accession>A0ABQ8SPD3</accession>
<comment type="caution">
    <text evidence="1">The sequence shown here is derived from an EMBL/GenBank/DDBJ whole genome shotgun (WGS) entry which is preliminary data.</text>
</comment>
<protein>
    <submittedName>
        <fullName evidence="1">Uncharacterized protein</fullName>
    </submittedName>
</protein>